<organism evidence="8 9">
    <name type="scientific">Glaciecola punicea ACAM 611</name>
    <dbReference type="NCBI Taxonomy" id="1121923"/>
    <lineage>
        <taxon>Bacteria</taxon>
        <taxon>Pseudomonadati</taxon>
        <taxon>Pseudomonadota</taxon>
        <taxon>Gammaproteobacteria</taxon>
        <taxon>Alteromonadales</taxon>
        <taxon>Alteromonadaceae</taxon>
        <taxon>Glaciecola</taxon>
    </lineage>
</organism>
<feature type="transmembrane region" description="Helical" evidence="5">
    <location>
        <begin position="21"/>
        <end position="41"/>
    </location>
</feature>
<dbReference type="OrthoDB" id="7067274at2"/>
<evidence type="ECO:0000313" key="8">
    <source>
        <dbReference type="EMBL" id="GAB54454.1"/>
    </source>
</evidence>
<protein>
    <submittedName>
        <fullName evidence="8">Sigma-E factor negative regulatory protein RseB</fullName>
    </submittedName>
</protein>
<keyword evidence="5" id="KW-0472">Membrane</keyword>
<dbReference type="InterPro" id="IPR005588">
    <property type="entry name" value="MucB_RseB"/>
</dbReference>
<dbReference type="CDD" id="cd16327">
    <property type="entry name" value="RseB"/>
    <property type="match status" value="1"/>
</dbReference>
<feature type="domain" description="MucB/RseB N-terminal" evidence="6">
    <location>
        <begin position="84"/>
        <end position="269"/>
    </location>
</feature>
<reference evidence="8 9" key="1">
    <citation type="journal article" date="2012" name="J. Bacteriol.">
        <title>Genome sequence of proteorhodopsin-containing sea ice bacterium Glaciecola punicea ACAM 611T.</title>
        <authorList>
            <person name="Qin Q.-L."/>
            <person name="Xie B.-B."/>
            <person name="Shu Y.-L."/>
            <person name="Rong J.-C."/>
            <person name="Zhao D.-L."/>
            <person name="Zhang X.-Y."/>
            <person name="Chen X.-L."/>
            <person name="Zhou B.-C."/>
            <person name="Zhanga Y.-Z."/>
        </authorList>
    </citation>
    <scope>NUCLEOTIDE SEQUENCE [LARGE SCALE GENOMIC DNA]</scope>
    <source>
        <strain evidence="8 9">ACAM 611</strain>
    </source>
</reference>
<comment type="caution">
    <text evidence="8">The sequence shown here is derived from an EMBL/GenBank/DDBJ whole genome shotgun (WGS) entry which is preliminary data.</text>
</comment>
<dbReference type="EMBL" id="BAET01000004">
    <property type="protein sequence ID" value="GAB54454.1"/>
    <property type="molecule type" value="Genomic_DNA"/>
</dbReference>
<evidence type="ECO:0000313" key="9">
    <source>
        <dbReference type="Proteomes" id="UP000053586"/>
    </source>
</evidence>
<dbReference type="Gene3D" id="3.30.200.100">
    <property type="entry name" value="MucB/RseB, C-terminal domain"/>
    <property type="match status" value="1"/>
</dbReference>
<dbReference type="Pfam" id="PF17188">
    <property type="entry name" value="MucB_RseB_C"/>
    <property type="match status" value="1"/>
</dbReference>
<sequence>MKTVVVQNKMTLLYFKKQLPAILLSAAVFMFIITFALYPLASAAQSSNEAQTQFETQTETQAETKSGLESLAEINQENTFDVMSADAWMNRLSNTINQVSFEISYVVSSPRRETMPYVWRRARMENGDSAEQLSLLNGPGFEQIRINNKVSIFEPGFTPLSIRSDFIDGPIPNAFLNNPDLLKAGYEVLLMGRNRVSGRMAQQIRVISKDKSRYQYNLWLDEQTGLLLKLNMYDLQGELLEQMQVTQLSINDDVQQYFYNIQAEQLPPVASTQATENQALPWTLEFVPTGMQKVTENLRRISLTGQPAEYMMVSDGLVDVSIYVMKASDASQEDIALTTDVTSIVSISDGRIQVTVVGEIPLETASKMASSIVLKSDRP</sequence>
<dbReference type="AlphaFoldDB" id="H5T827"/>
<evidence type="ECO:0000259" key="6">
    <source>
        <dbReference type="Pfam" id="PF03888"/>
    </source>
</evidence>
<dbReference type="STRING" id="56804.BAE46_10605"/>
<dbReference type="Pfam" id="PF03888">
    <property type="entry name" value="MucB_RseB"/>
    <property type="match status" value="1"/>
</dbReference>
<feature type="domain" description="MucB/RseB C-terminal" evidence="7">
    <location>
        <begin position="277"/>
        <end position="372"/>
    </location>
</feature>
<accession>H5T827</accession>
<evidence type="ECO:0000256" key="3">
    <source>
        <dbReference type="ARBA" id="ARBA00022729"/>
    </source>
</evidence>
<name>H5T827_9ALTE</name>
<comment type="similarity">
    <text evidence="2">Belongs to the RseB family.</text>
</comment>
<keyword evidence="5" id="KW-0812">Transmembrane</keyword>
<evidence type="ECO:0000256" key="4">
    <source>
        <dbReference type="ARBA" id="ARBA00022764"/>
    </source>
</evidence>
<dbReference type="PANTHER" id="PTHR38782:SF1">
    <property type="entry name" value="SIGMA-E FACTOR REGULATORY PROTEIN RSEB"/>
    <property type="match status" value="1"/>
</dbReference>
<evidence type="ECO:0000259" key="7">
    <source>
        <dbReference type="Pfam" id="PF17188"/>
    </source>
</evidence>
<dbReference type="GO" id="GO:0032885">
    <property type="term" value="P:regulation of polysaccharide biosynthetic process"/>
    <property type="evidence" value="ECO:0007669"/>
    <property type="project" value="TreeGrafter"/>
</dbReference>
<keyword evidence="9" id="KW-1185">Reference proteome</keyword>
<dbReference type="GO" id="GO:0045152">
    <property type="term" value="F:antisigma factor binding"/>
    <property type="evidence" value="ECO:0007669"/>
    <property type="project" value="TreeGrafter"/>
</dbReference>
<dbReference type="Gene3D" id="2.50.20.10">
    <property type="entry name" value="Lipoprotein localisation LolA/LolB/LppX"/>
    <property type="match status" value="1"/>
</dbReference>
<dbReference type="InterPro" id="IPR038484">
    <property type="entry name" value="MucB/RseB_C_sf"/>
</dbReference>
<dbReference type="InterPro" id="IPR033434">
    <property type="entry name" value="MucB/RseB_N"/>
</dbReference>
<keyword evidence="4" id="KW-0574">Periplasm</keyword>
<dbReference type="Proteomes" id="UP000053586">
    <property type="component" value="Unassembled WGS sequence"/>
</dbReference>
<keyword evidence="3" id="KW-0732">Signal</keyword>
<evidence type="ECO:0000256" key="1">
    <source>
        <dbReference type="ARBA" id="ARBA00004418"/>
    </source>
</evidence>
<dbReference type="eggNOG" id="COG3026">
    <property type="taxonomic scope" value="Bacteria"/>
</dbReference>
<keyword evidence="5" id="KW-1133">Transmembrane helix</keyword>
<proteinExistence type="inferred from homology"/>
<evidence type="ECO:0000256" key="5">
    <source>
        <dbReference type="SAM" id="Phobius"/>
    </source>
</evidence>
<dbReference type="GO" id="GO:0030288">
    <property type="term" value="C:outer membrane-bounded periplasmic space"/>
    <property type="evidence" value="ECO:0007669"/>
    <property type="project" value="TreeGrafter"/>
</dbReference>
<dbReference type="PANTHER" id="PTHR38782">
    <property type="match status" value="1"/>
</dbReference>
<gene>
    <name evidence="8" type="primary">rseB</name>
    <name evidence="8" type="ORF">GPUN_0306</name>
</gene>
<comment type="subcellular location">
    <subcellularLocation>
        <location evidence="1">Periplasm</location>
    </subcellularLocation>
</comment>
<evidence type="ECO:0000256" key="2">
    <source>
        <dbReference type="ARBA" id="ARBA00008150"/>
    </source>
</evidence>
<reference evidence="8 9" key="2">
    <citation type="journal article" date="2017" name="Antonie Van Leeuwenhoek">
        <title>Rhizobium rhizosphaerae sp. nov., a novel species isolated from rice rhizosphere.</title>
        <authorList>
            <person name="Zhao J.J."/>
            <person name="Zhang J."/>
            <person name="Zhang R.J."/>
            <person name="Zhang C.W."/>
            <person name="Yin H.Q."/>
            <person name="Zhang X.X."/>
        </authorList>
    </citation>
    <scope>NUCLEOTIDE SEQUENCE [LARGE SCALE GENOMIC DNA]</scope>
    <source>
        <strain evidence="8 9">ACAM 611</strain>
    </source>
</reference>
<dbReference type="RefSeq" id="WP_006002701.1">
    <property type="nucleotide sequence ID" value="NZ_BAET01000004.1"/>
</dbReference>
<dbReference type="InterPro" id="IPR033436">
    <property type="entry name" value="MucB/RseB_C"/>
</dbReference>